<dbReference type="InterPro" id="IPR002939">
    <property type="entry name" value="DnaJ_C"/>
</dbReference>
<feature type="domain" description="J" evidence="3">
    <location>
        <begin position="37"/>
        <end position="105"/>
    </location>
</feature>
<dbReference type="InterPro" id="IPR008971">
    <property type="entry name" value="HSP40/DnaJ_pept-bd"/>
</dbReference>
<dbReference type="STRING" id="74649.A0A2P6PEE2"/>
<dbReference type="Gene3D" id="1.10.287.110">
    <property type="entry name" value="DnaJ domain"/>
    <property type="match status" value="1"/>
</dbReference>
<dbReference type="GO" id="GO:0051087">
    <property type="term" value="F:protein-folding chaperone binding"/>
    <property type="evidence" value="ECO:0007669"/>
    <property type="project" value="TreeGrafter"/>
</dbReference>
<dbReference type="PANTHER" id="PTHR24078:SF524">
    <property type="entry name" value="DNAJ HEAT SHOCK FAMILY PROTEIN"/>
    <property type="match status" value="1"/>
</dbReference>
<keyword evidence="5" id="KW-1185">Reference proteome</keyword>
<accession>A0A2P6PEE2</accession>
<dbReference type="GO" id="GO:0006457">
    <property type="term" value="P:protein folding"/>
    <property type="evidence" value="ECO:0007669"/>
    <property type="project" value="InterPro"/>
</dbReference>
<sequence>MAKKGEKQPQASKRKRNPRTKEKPDASFISSTTMEIDHYKILGVNRNASPDEVKKAYRKLVMFWHPDKHLQEEARAKAEAKFKEINQAYQILNDPVKRHNYDNQHANIANSNRTASSFSFPPSKDENTFATVFGFGSRRTDSMVYSPLECSLEELYQGTTKKMKVTRAVTNALGEETMVEQPLTVNIKPGFRHGTNITYKVEANTADVGFVIKEKQHSVYERHGNDLIVHQEITLLEALTGGRTLDLTTLNGRKLMVPLPDDVIRAPGDEMVVPGEGMPISSQPGVKGNLRIKFNVKFPSSSLTAEQKLDLKRGLGGVPF</sequence>
<dbReference type="AlphaFoldDB" id="A0A2P6PEE2"/>
<organism evidence="4 5">
    <name type="scientific">Rosa chinensis</name>
    <name type="common">China rose</name>
    <dbReference type="NCBI Taxonomy" id="74649"/>
    <lineage>
        <taxon>Eukaryota</taxon>
        <taxon>Viridiplantae</taxon>
        <taxon>Streptophyta</taxon>
        <taxon>Embryophyta</taxon>
        <taxon>Tracheophyta</taxon>
        <taxon>Spermatophyta</taxon>
        <taxon>Magnoliopsida</taxon>
        <taxon>eudicotyledons</taxon>
        <taxon>Gunneridae</taxon>
        <taxon>Pentapetalae</taxon>
        <taxon>rosids</taxon>
        <taxon>fabids</taxon>
        <taxon>Rosales</taxon>
        <taxon>Rosaceae</taxon>
        <taxon>Rosoideae</taxon>
        <taxon>Rosoideae incertae sedis</taxon>
        <taxon>Rosa</taxon>
    </lineage>
</organism>
<dbReference type="SUPFAM" id="SSF49493">
    <property type="entry name" value="HSP40/DnaJ peptide-binding domain"/>
    <property type="match status" value="2"/>
</dbReference>
<dbReference type="Proteomes" id="UP000238479">
    <property type="component" value="Chromosome 7"/>
</dbReference>
<evidence type="ECO:0000256" key="2">
    <source>
        <dbReference type="SAM" id="MobiDB-lite"/>
    </source>
</evidence>
<dbReference type="SMART" id="SM00271">
    <property type="entry name" value="DnaJ"/>
    <property type="match status" value="1"/>
</dbReference>
<dbReference type="InterPro" id="IPR001623">
    <property type="entry name" value="DnaJ_domain"/>
</dbReference>
<reference evidence="4 5" key="1">
    <citation type="journal article" date="2018" name="Nat. Genet.">
        <title>The Rosa genome provides new insights in the design of modern roses.</title>
        <authorList>
            <person name="Bendahmane M."/>
        </authorList>
    </citation>
    <scope>NUCLEOTIDE SEQUENCE [LARGE SCALE GENOMIC DNA]</scope>
    <source>
        <strain evidence="5">cv. Old Blush</strain>
    </source>
</reference>
<gene>
    <name evidence="4" type="ORF">RchiOBHm_Chr7g0226561</name>
</gene>
<dbReference type="InterPro" id="IPR018253">
    <property type="entry name" value="DnaJ_domain_CS"/>
</dbReference>
<keyword evidence="1" id="KW-0143">Chaperone</keyword>
<evidence type="ECO:0000256" key="1">
    <source>
        <dbReference type="ARBA" id="ARBA00023186"/>
    </source>
</evidence>
<dbReference type="Gene3D" id="2.60.260.20">
    <property type="entry name" value="Urease metallochaperone UreE, N-terminal domain"/>
    <property type="match status" value="2"/>
</dbReference>
<comment type="caution">
    <text evidence="4">The sequence shown here is derived from an EMBL/GenBank/DDBJ whole genome shotgun (WGS) entry which is preliminary data.</text>
</comment>
<dbReference type="Gramene" id="PRQ20292">
    <property type="protein sequence ID" value="PRQ20292"/>
    <property type="gene ID" value="RchiOBHm_Chr7g0226561"/>
</dbReference>
<dbReference type="PRINTS" id="PR00625">
    <property type="entry name" value="JDOMAIN"/>
</dbReference>
<dbReference type="Pfam" id="PF00226">
    <property type="entry name" value="DnaJ"/>
    <property type="match status" value="1"/>
</dbReference>
<dbReference type="InterPro" id="IPR051339">
    <property type="entry name" value="DnaJ_subfamily_B"/>
</dbReference>
<dbReference type="InterPro" id="IPR036869">
    <property type="entry name" value="J_dom_sf"/>
</dbReference>
<dbReference type="PANTHER" id="PTHR24078">
    <property type="entry name" value="DNAJ HOMOLOG SUBFAMILY C MEMBER"/>
    <property type="match status" value="1"/>
</dbReference>
<proteinExistence type="predicted"/>
<dbReference type="Pfam" id="PF01556">
    <property type="entry name" value="DnaJ_C"/>
    <property type="match status" value="1"/>
</dbReference>
<protein>
    <submittedName>
        <fullName evidence="4">Putative chaperone DnaJ</fullName>
    </submittedName>
</protein>
<evidence type="ECO:0000259" key="3">
    <source>
        <dbReference type="PROSITE" id="PS50076"/>
    </source>
</evidence>
<evidence type="ECO:0000313" key="4">
    <source>
        <dbReference type="EMBL" id="PRQ20292.1"/>
    </source>
</evidence>
<dbReference type="SUPFAM" id="SSF46565">
    <property type="entry name" value="Chaperone J-domain"/>
    <property type="match status" value="1"/>
</dbReference>
<dbReference type="OrthoDB" id="550424at2759"/>
<dbReference type="CDD" id="cd10747">
    <property type="entry name" value="DnaJ_C"/>
    <property type="match status" value="1"/>
</dbReference>
<feature type="region of interest" description="Disordered" evidence="2">
    <location>
        <begin position="1"/>
        <end position="29"/>
    </location>
</feature>
<dbReference type="GO" id="GO:0005829">
    <property type="term" value="C:cytosol"/>
    <property type="evidence" value="ECO:0007669"/>
    <property type="project" value="TreeGrafter"/>
</dbReference>
<evidence type="ECO:0000313" key="5">
    <source>
        <dbReference type="Proteomes" id="UP000238479"/>
    </source>
</evidence>
<dbReference type="FunFam" id="2.60.260.20:FF:000006">
    <property type="entry name" value="DnaJ subfamily B member 13"/>
    <property type="match status" value="1"/>
</dbReference>
<dbReference type="PROSITE" id="PS50076">
    <property type="entry name" value="DNAJ_2"/>
    <property type="match status" value="1"/>
</dbReference>
<dbReference type="PROSITE" id="PS00636">
    <property type="entry name" value="DNAJ_1"/>
    <property type="match status" value="1"/>
</dbReference>
<dbReference type="FunFam" id="2.60.260.20:FF:000002">
    <property type="entry name" value="Dnaj homolog subfamily b member"/>
    <property type="match status" value="1"/>
</dbReference>
<dbReference type="CDD" id="cd06257">
    <property type="entry name" value="DnaJ"/>
    <property type="match status" value="1"/>
</dbReference>
<name>A0A2P6PEE2_ROSCH</name>
<dbReference type="EMBL" id="PDCK01000045">
    <property type="protein sequence ID" value="PRQ20292.1"/>
    <property type="molecule type" value="Genomic_DNA"/>
</dbReference>
<dbReference type="GO" id="GO:0051082">
    <property type="term" value="F:unfolded protein binding"/>
    <property type="evidence" value="ECO:0007669"/>
    <property type="project" value="InterPro"/>
</dbReference>